<reference evidence="3" key="1">
    <citation type="submission" date="2020-11" db="EMBL/GenBank/DDBJ databases">
        <authorList>
            <consortium name="DOE Joint Genome Institute"/>
            <person name="Ahrendt S."/>
            <person name="Riley R."/>
            <person name="Andreopoulos W."/>
            <person name="Labutti K."/>
            <person name="Pangilinan J."/>
            <person name="Ruiz-Duenas F.J."/>
            <person name="Barrasa J.M."/>
            <person name="Sanchez-Garcia M."/>
            <person name="Camarero S."/>
            <person name="Miyauchi S."/>
            <person name="Serrano A."/>
            <person name="Linde D."/>
            <person name="Babiker R."/>
            <person name="Drula E."/>
            <person name="Ayuso-Fernandez I."/>
            <person name="Pacheco R."/>
            <person name="Padilla G."/>
            <person name="Ferreira P."/>
            <person name="Barriuso J."/>
            <person name="Kellner H."/>
            <person name="Castanera R."/>
            <person name="Alfaro M."/>
            <person name="Ramirez L."/>
            <person name="Pisabarro A.G."/>
            <person name="Kuo A."/>
            <person name="Tritt A."/>
            <person name="Lipzen A."/>
            <person name="He G."/>
            <person name="Yan M."/>
            <person name="Ng V."/>
            <person name="Cullen D."/>
            <person name="Martin F."/>
            <person name="Rosso M.-N."/>
            <person name="Henrissat B."/>
            <person name="Hibbett D."/>
            <person name="Martinez A.T."/>
            <person name="Grigoriev I.V."/>
        </authorList>
    </citation>
    <scope>NUCLEOTIDE SEQUENCE</scope>
    <source>
        <strain evidence="3">CBS 247.69</strain>
    </source>
</reference>
<feature type="domain" description="SigF-like NTF2-like" evidence="2">
    <location>
        <begin position="1"/>
        <end position="169"/>
    </location>
</feature>
<dbReference type="OrthoDB" id="2344312at2759"/>
<dbReference type="PANTHER" id="PTHR35393:SF1">
    <property type="entry name" value="SNOAL-LIKE DOMAIN-CONTAINING PROTEIN"/>
    <property type="match status" value="1"/>
</dbReference>
<sequence>MENPLHEIKSVAALVTAAVSPDIQNAAIRKYFTEDAGLRHPLCSVSPGPLSREDVLGVYQWYRVLSPTVDIDITNISYDRKSHTVVLEVTQLFHIRFSPFAPVPSHFIIRLTLRKIDHLFYIAFQEDFYQPDEFLNLLFPPIVPVTRMLLSASGVASTLLAKSAQVLGFWRIGGGEIASSDDLPTLGGDSSAHDSEDSRNKYSGNHNGAPHESSPNGHYKGE</sequence>
<feature type="compositionally biased region" description="Basic and acidic residues" evidence="1">
    <location>
        <begin position="191"/>
        <end position="200"/>
    </location>
</feature>
<dbReference type="Pfam" id="PF24840">
    <property type="entry name" value="NTF2_SigF"/>
    <property type="match status" value="1"/>
</dbReference>
<organism evidence="3 4">
    <name type="scientific">Collybia nuda</name>
    <dbReference type="NCBI Taxonomy" id="64659"/>
    <lineage>
        <taxon>Eukaryota</taxon>
        <taxon>Fungi</taxon>
        <taxon>Dikarya</taxon>
        <taxon>Basidiomycota</taxon>
        <taxon>Agaricomycotina</taxon>
        <taxon>Agaricomycetes</taxon>
        <taxon>Agaricomycetidae</taxon>
        <taxon>Agaricales</taxon>
        <taxon>Tricholomatineae</taxon>
        <taxon>Clitocybaceae</taxon>
        <taxon>Collybia</taxon>
    </lineage>
</organism>
<comment type="caution">
    <text evidence="3">The sequence shown here is derived from an EMBL/GenBank/DDBJ whole genome shotgun (WGS) entry which is preliminary data.</text>
</comment>
<name>A0A9P6CPF4_9AGAR</name>
<dbReference type="PANTHER" id="PTHR35393">
    <property type="entry name" value="CHROMOSOME 1, WHOLE GENOME SHOTGUN SEQUENCE"/>
    <property type="match status" value="1"/>
</dbReference>
<dbReference type="AlphaFoldDB" id="A0A9P6CPF4"/>
<feature type="region of interest" description="Disordered" evidence="1">
    <location>
        <begin position="181"/>
        <end position="222"/>
    </location>
</feature>
<keyword evidence="4" id="KW-1185">Reference proteome</keyword>
<evidence type="ECO:0000259" key="2">
    <source>
        <dbReference type="Pfam" id="PF24840"/>
    </source>
</evidence>
<gene>
    <name evidence="3" type="ORF">BDZ94DRAFT_1248556</name>
</gene>
<evidence type="ECO:0000313" key="4">
    <source>
        <dbReference type="Proteomes" id="UP000807353"/>
    </source>
</evidence>
<protein>
    <recommendedName>
        <fullName evidence="2">SigF-like NTF2-like domain-containing protein</fullName>
    </recommendedName>
</protein>
<evidence type="ECO:0000313" key="3">
    <source>
        <dbReference type="EMBL" id="KAF9467618.1"/>
    </source>
</evidence>
<dbReference type="InterPro" id="IPR057514">
    <property type="entry name" value="NTF2_SigF"/>
</dbReference>
<accession>A0A9P6CPF4</accession>
<dbReference type="EMBL" id="MU150236">
    <property type="protein sequence ID" value="KAF9467618.1"/>
    <property type="molecule type" value="Genomic_DNA"/>
</dbReference>
<proteinExistence type="predicted"/>
<dbReference type="Proteomes" id="UP000807353">
    <property type="component" value="Unassembled WGS sequence"/>
</dbReference>
<evidence type="ECO:0000256" key="1">
    <source>
        <dbReference type="SAM" id="MobiDB-lite"/>
    </source>
</evidence>